<dbReference type="HOGENOM" id="CLU_045683_2_1_5"/>
<dbReference type="CDD" id="cd07012">
    <property type="entry name" value="PBP2_Bug_TTT"/>
    <property type="match status" value="1"/>
</dbReference>
<dbReference type="InterPro" id="IPR042100">
    <property type="entry name" value="Bug_dom1"/>
</dbReference>
<dbReference type="Proteomes" id="UP000005324">
    <property type="component" value="Unassembled WGS sequence"/>
</dbReference>
<dbReference type="PROSITE" id="PS51318">
    <property type="entry name" value="TAT"/>
    <property type="match status" value="1"/>
</dbReference>
<reference evidence="3 4" key="1">
    <citation type="submission" date="2010-04" db="EMBL/GenBank/DDBJ databases">
        <authorList>
            <person name="Qin X."/>
            <person name="Bachman B."/>
            <person name="Battles P."/>
            <person name="Bell A."/>
            <person name="Bess C."/>
            <person name="Bickham C."/>
            <person name="Chaboub L."/>
            <person name="Chen D."/>
            <person name="Coyle M."/>
            <person name="Deiros D.R."/>
            <person name="Dinh H."/>
            <person name="Forbes L."/>
            <person name="Fowler G."/>
            <person name="Francisco L."/>
            <person name="Fu Q."/>
            <person name="Gubbala S."/>
            <person name="Hale W."/>
            <person name="Han Y."/>
            <person name="Hemphill L."/>
            <person name="Highlander S.K."/>
            <person name="Hirani K."/>
            <person name="Hogues M."/>
            <person name="Jackson L."/>
            <person name="Jakkamsetti A."/>
            <person name="Javaid M."/>
            <person name="Jiang H."/>
            <person name="Korchina V."/>
            <person name="Kovar C."/>
            <person name="Lara F."/>
            <person name="Lee S."/>
            <person name="Mata R."/>
            <person name="Mathew T."/>
            <person name="Moen C."/>
            <person name="Morales K."/>
            <person name="Munidasa M."/>
            <person name="Nazareth L."/>
            <person name="Ngo R."/>
            <person name="Nguyen L."/>
            <person name="Okwuonu G."/>
            <person name="Ongeri F."/>
            <person name="Patil S."/>
            <person name="Petrosino J."/>
            <person name="Pham C."/>
            <person name="Pham P."/>
            <person name="Pu L.-L."/>
            <person name="Puazo M."/>
            <person name="Raj R."/>
            <person name="Reid J."/>
            <person name="Rouhana J."/>
            <person name="Saada N."/>
            <person name="Shang Y."/>
            <person name="Simmons D."/>
            <person name="Thornton R."/>
            <person name="Warren J."/>
            <person name="Weissenberger G."/>
            <person name="Zhang J."/>
            <person name="Zhang L."/>
            <person name="Zhou C."/>
            <person name="Zhu D."/>
            <person name="Muzny D."/>
            <person name="Worley K."/>
            <person name="Gibbs R."/>
        </authorList>
    </citation>
    <scope>NUCLEOTIDE SEQUENCE [LARGE SCALE GENOMIC DNA]</scope>
    <source>
        <strain evidence="3 4">ATCC 49957</strain>
    </source>
</reference>
<evidence type="ECO:0000313" key="3">
    <source>
        <dbReference type="EMBL" id="EFH12430.1"/>
    </source>
</evidence>
<dbReference type="InterPro" id="IPR005064">
    <property type="entry name" value="BUG"/>
</dbReference>
<dbReference type="PANTHER" id="PTHR42928:SF5">
    <property type="entry name" value="BLR1237 PROTEIN"/>
    <property type="match status" value="1"/>
</dbReference>
<feature type="chain" id="PRO_5003075978" description="Tat pathway signal sequence domain protein" evidence="2">
    <location>
        <begin position="28"/>
        <end position="230"/>
    </location>
</feature>
<evidence type="ECO:0008006" key="5">
    <source>
        <dbReference type="Google" id="ProtNLM"/>
    </source>
</evidence>
<dbReference type="PANTHER" id="PTHR42928">
    <property type="entry name" value="TRICARBOXYLATE-BINDING PROTEIN"/>
    <property type="match status" value="1"/>
</dbReference>
<accession>D5RJU0</accession>
<dbReference type="SUPFAM" id="SSF53850">
    <property type="entry name" value="Periplasmic binding protein-like II"/>
    <property type="match status" value="1"/>
</dbReference>
<feature type="signal peptide" evidence="2">
    <location>
        <begin position="1"/>
        <end position="27"/>
    </location>
</feature>
<dbReference type="EMBL" id="ADVL01000222">
    <property type="protein sequence ID" value="EFH12430.1"/>
    <property type="molecule type" value="Genomic_DNA"/>
</dbReference>
<comment type="similarity">
    <text evidence="1">Belongs to the UPF0065 (bug) family.</text>
</comment>
<sequence>MHRMGRRAAILAAMATAAGAASRAARAQGGEAWPSRPVRIIVPSAPGGGADFTARVFGRFLERPGLPVIIENRPGAGAVIGTDAAKSMPADGHNFVLATNSTHAANPFLFKQLPYDPVRDFAMVGLFGSFQSILLVDARSPHRSVADLVAAARATRGGLFFGYYSSSSRVPPELLRAATGIELTGVSYRNVTQILTDLRGGDVAFAFVDALSAAPALQEGSGLRPVATSA</sequence>
<proteinExistence type="inferred from homology"/>
<keyword evidence="4" id="KW-1185">Reference proteome</keyword>
<comment type="caution">
    <text evidence="3">The sequence shown here is derived from an EMBL/GenBank/DDBJ whole genome shotgun (WGS) entry which is preliminary data.</text>
</comment>
<dbReference type="InterPro" id="IPR006311">
    <property type="entry name" value="TAT_signal"/>
</dbReference>
<gene>
    <name evidence="3" type="ORF">HMPREF0731_1350</name>
</gene>
<keyword evidence="2" id="KW-0732">Signal</keyword>
<organism evidence="3 4">
    <name type="scientific">Pseudoroseomonas cervicalis ATCC 49957</name>
    <dbReference type="NCBI Taxonomy" id="525371"/>
    <lineage>
        <taxon>Bacteria</taxon>
        <taxon>Pseudomonadati</taxon>
        <taxon>Pseudomonadota</taxon>
        <taxon>Alphaproteobacteria</taxon>
        <taxon>Acetobacterales</taxon>
        <taxon>Roseomonadaceae</taxon>
        <taxon>Roseomonas</taxon>
    </lineage>
</organism>
<evidence type="ECO:0000313" key="4">
    <source>
        <dbReference type="Proteomes" id="UP000005324"/>
    </source>
</evidence>
<name>D5RJU0_9PROT</name>
<dbReference type="Gene3D" id="3.40.190.150">
    <property type="entry name" value="Bordetella uptake gene, domain 1"/>
    <property type="match status" value="1"/>
</dbReference>
<feature type="non-terminal residue" evidence="3">
    <location>
        <position position="230"/>
    </location>
</feature>
<evidence type="ECO:0000256" key="2">
    <source>
        <dbReference type="SAM" id="SignalP"/>
    </source>
</evidence>
<evidence type="ECO:0000256" key="1">
    <source>
        <dbReference type="ARBA" id="ARBA00006987"/>
    </source>
</evidence>
<dbReference type="AlphaFoldDB" id="D5RJU0"/>
<dbReference type="Pfam" id="PF03401">
    <property type="entry name" value="TctC"/>
    <property type="match status" value="1"/>
</dbReference>
<protein>
    <recommendedName>
        <fullName evidence="5">Tat pathway signal sequence domain protein</fullName>
    </recommendedName>
</protein>